<dbReference type="Pfam" id="PF06991">
    <property type="entry name" value="MFAP1"/>
    <property type="match status" value="1"/>
</dbReference>
<evidence type="ECO:0000313" key="3">
    <source>
        <dbReference type="EMBL" id="EXB57992.1"/>
    </source>
</evidence>
<feature type="compositionally biased region" description="Basic and acidic residues" evidence="1">
    <location>
        <begin position="138"/>
        <end position="149"/>
    </location>
</feature>
<reference evidence="4" key="1">
    <citation type="submission" date="2013-01" db="EMBL/GenBank/DDBJ databases">
        <title>Draft Genome Sequence of a Mulberry Tree, Morus notabilis C.K. Schneid.</title>
        <authorList>
            <person name="He N."/>
            <person name="Zhao S."/>
        </authorList>
    </citation>
    <scope>NUCLEOTIDE SEQUENCE</scope>
</reference>
<protein>
    <recommendedName>
        <fullName evidence="2">Micro-fibrillar-associated protein 1 C-terminal domain-containing protein</fullName>
    </recommendedName>
</protein>
<feature type="region of interest" description="Disordered" evidence="1">
    <location>
        <begin position="174"/>
        <end position="193"/>
    </location>
</feature>
<dbReference type="InterPro" id="IPR033194">
    <property type="entry name" value="MFAP1"/>
</dbReference>
<evidence type="ECO:0000259" key="2">
    <source>
        <dbReference type="Pfam" id="PF06991"/>
    </source>
</evidence>
<dbReference type="EMBL" id="KE344355">
    <property type="protein sequence ID" value="EXB57992.1"/>
    <property type="molecule type" value="Genomic_DNA"/>
</dbReference>
<evidence type="ECO:0000256" key="1">
    <source>
        <dbReference type="SAM" id="MobiDB-lite"/>
    </source>
</evidence>
<feature type="compositionally biased region" description="Acidic residues" evidence="1">
    <location>
        <begin position="117"/>
        <end position="132"/>
    </location>
</feature>
<dbReference type="STRING" id="981085.W9RL20"/>
<evidence type="ECO:0000313" key="4">
    <source>
        <dbReference type="Proteomes" id="UP000030645"/>
    </source>
</evidence>
<dbReference type="Proteomes" id="UP000030645">
    <property type="component" value="Unassembled WGS sequence"/>
</dbReference>
<feature type="domain" description="Micro-fibrillar-associated protein 1 C-terminal" evidence="2">
    <location>
        <begin position="129"/>
        <end position="213"/>
    </location>
</feature>
<keyword evidence="4" id="KW-1185">Reference proteome</keyword>
<accession>W9RL20</accession>
<proteinExistence type="predicted"/>
<sequence>MWATVGVSDTVIAIRDKLRAPEWVDDADEDGNIRMARAAALEKAFPTQEDSGIARKDDPRLRCLAESRIDNLIEEETKRQEGLDAEEEYADALEERTCRIKERLRQRVQEEALLLLSEDEEEEEEEEEEESEGMQLQTEERALEELKNKKLEERKKETKQIVVEEIGKDAEIQKRLEQEANSADIDTDDEINEAEEYEAWKVREIARVKRDRED</sequence>
<dbReference type="AlphaFoldDB" id="W9RL20"/>
<dbReference type="PANTHER" id="PTHR15327">
    <property type="entry name" value="MICROFIBRIL-ASSOCIATED PROTEIN"/>
    <property type="match status" value="1"/>
</dbReference>
<name>W9RL20_9ROSA</name>
<feature type="region of interest" description="Disordered" evidence="1">
    <location>
        <begin position="115"/>
        <end position="149"/>
    </location>
</feature>
<gene>
    <name evidence="3" type="ORF">L484_001743</name>
</gene>
<organism evidence="3 4">
    <name type="scientific">Morus notabilis</name>
    <dbReference type="NCBI Taxonomy" id="981085"/>
    <lineage>
        <taxon>Eukaryota</taxon>
        <taxon>Viridiplantae</taxon>
        <taxon>Streptophyta</taxon>
        <taxon>Embryophyta</taxon>
        <taxon>Tracheophyta</taxon>
        <taxon>Spermatophyta</taxon>
        <taxon>Magnoliopsida</taxon>
        <taxon>eudicotyledons</taxon>
        <taxon>Gunneridae</taxon>
        <taxon>Pentapetalae</taxon>
        <taxon>rosids</taxon>
        <taxon>fabids</taxon>
        <taxon>Rosales</taxon>
        <taxon>Moraceae</taxon>
        <taxon>Moreae</taxon>
        <taxon>Morus</taxon>
    </lineage>
</organism>
<dbReference type="eggNOG" id="KOG1425">
    <property type="taxonomic scope" value="Eukaryota"/>
</dbReference>
<dbReference type="InterPro" id="IPR009730">
    <property type="entry name" value="MFAP1_C"/>
</dbReference>